<name>A0A161LGL4_9BACT</name>
<dbReference type="Gene3D" id="2.60.450.10">
    <property type="entry name" value="Lipopolysaccharide (LPS) transport protein A like domain"/>
    <property type="match status" value="1"/>
</dbReference>
<proteinExistence type="predicted"/>
<dbReference type="InterPro" id="IPR010664">
    <property type="entry name" value="LipoPS_assembly_LptC-rel"/>
</dbReference>
<dbReference type="GO" id="GO:0005886">
    <property type="term" value="C:plasma membrane"/>
    <property type="evidence" value="ECO:0007669"/>
    <property type="project" value="InterPro"/>
</dbReference>
<reference evidence="2" key="1">
    <citation type="submission" date="2016-04" db="EMBL/GenBank/DDBJ databases">
        <title>Draft genome sequence of Paludibacter jiangxiensis strain NM7.</title>
        <authorList>
            <person name="Qiu Y."/>
            <person name="Matsuura N."/>
            <person name="Ohashi A."/>
            <person name="Tourlousse M.D."/>
            <person name="Sekiguchi Y."/>
        </authorList>
    </citation>
    <scope>NUCLEOTIDE SEQUENCE [LARGE SCALE GENOMIC DNA]</scope>
    <source>
        <strain evidence="2">NM7</strain>
    </source>
</reference>
<dbReference type="Pfam" id="PF06835">
    <property type="entry name" value="LptC"/>
    <property type="match status" value="1"/>
</dbReference>
<dbReference type="AlphaFoldDB" id="A0A161LGL4"/>
<keyword evidence="2" id="KW-1185">Reference proteome</keyword>
<reference evidence="2" key="2">
    <citation type="journal article" date="2017" name="Genome Announc.">
        <title>Draft genome sequence of Paludibacter jiangxiensis NM7(T), a propionate-producing fermentative bacterium.</title>
        <authorList>
            <person name="Qiu Y.-L."/>
            <person name="Tourlousse D.M."/>
            <person name="Matsuura N."/>
            <person name="Ohashi A."/>
            <person name="Sekiguchi Y."/>
        </authorList>
    </citation>
    <scope>NUCLEOTIDE SEQUENCE [LARGE SCALE GENOMIC DNA]</scope>
    <source>
        <strain evidence="2">NM7</strain>
    </source>
</reference>
<comment type="caution">
    <text evidence="1">The sequence shown here is derived from an EMBL/GenBank/DDBJ whole genome shotgun (WGS) entry which is preliminary data.</text>
</comment>
<evidence type="ECO:0000313" key="1">
    <source>
        <dbReference type="EMBL" id="GAT64087.1"/>
    </source>
</evidence>
<dbReference type="RefSeq" id="WP_068705861.1">
    <property type="nucleotide sequence ID" value="NZ_BDCR01000004.1"/>
</dbReference>
<sequence>MYNQHIKYNIKCLTIALGAVVLCFCTGCKKTESEIPVKPIDRTKLPRMYAENVTTLISDSGITRYRITTPVWYIYDKSSEPYWAFPKGVHLQRFDQSFHVDAEINCKKAYYYQVRQLWRLDGKVRMINLQGDMFESEQVYWNQRDQKIYSDSLIKITQRTKIITGLGFESNQTLTQYVIKKPQGIIPVSSAM</sequence>
<organism evidence="1 2">
    <name type="scientific">Paludibacter jiangxiensis</name>
    <dbReference type="NCBI Taxonomy" id="681398"/>
    <lineage>
        <taxon>Bacteria</taxon>
        <taxon>Pseudomonadati</taxon>
        <taxon>Bacteroidota</taxon>
        <taxon>Bacteroidia</taxon>
        <taxon>Bacteroidales</taxon>
        <taxon>Paludibacteraceae</taxon>
        <taxon>Paludibacter</taxon>
    </lineage>
</organism>
<accession>A0A161LGL4</accession>
<dbReference type="InterPro" id="IPR026265">
    <property type="entry name" value="LptC"/>
</dbReference>
<dbReference type="EMBL" id="BDCR01000004">
    <property type="protein sequence ID" value="GAT64087.1"/>
    <property type="molecule type" value="Genomic_DNA"/>
</dbReference>
<evidence type="ECO:0000313" key="2">
    <source>
        <dbReference type="Proteomes" id="UP000076586"/>
    </source>
</evidence>
<dbReference type="STRING" id="681398.PJIAN_4632"/>
<dbReference type="Proteomes" id="UP000076586">
    <property type="component" value="Unassembled WGS sequence"/>
</dbReference>
<gene>
    <name evidence="1" type="ORF">PJIAN_4632</name>
</gene>
<dbReference type="OrthoDB" id="9812080at2"/>
<dbReference type="NCBIfam" id="TIGR04409">
    <property type="entry name" value="LptC_YrbK"/>
    <property type="match status" value="1"/>
</dbReference>
<dbReference type="GO" id="GO:0015221">
    <property type="term" value="F:lipopolysaccharide transmembrane transporter activity"/>
    <property type="evidence" value="ECO:0007669"/>
    <property type="project" value="InterPro"/>
</dbReference>
<protein>
    <submittedName>
        <fullName evidence="1">LPS export ABC transporter protein LptC</fullName>
    </submittedName>
</protein>